<dbReference type="PANTHER" id="PTHR45871:SF1">
    <property type="entry name" value="PHOSPHATIDYLINOSITOL N-ACETYLGLUCOSAMINYLTRANSFERASE SUBUNIT A"/>
    <property type="match status" value="1"/>
</dbReference>
<dbReference type="GO" id="GO:0006506">
    <property type="term" value="P:GPI anchor biosynthetic process"/>
    <property type="evidence" value="ECO:0007669"/>
    <property type="project" value="InterPro"/>
</dbReference>
<dbReference type="InterPro" id="IPR001296">
    <property type="entry name" value="Glyco_trans_1"/>
</dbReference>
<feature type="transmembrane region" description="Helical" evidence="2">
    <location>
        <begin position="423"/>
        <end position="443"/>
    </location>
</feature>
<dbReference type="AlphaFoldDB" id="A0A177AWW9"/>
<dbReference type="GO" id="GO:0000506">
    <property type="term" value="C:glycosylphosphatidylinositol-N-acetylglucosaminyltransferase (GPI-GnT) complex"/>
    <property type="evidence" value="ECO:0007669"/>
    <property type="project" value="TreeGrafter"/>
</dbReference>
<evidence type="ECO:0000313" key="6">
    <source>
        <dbReference type="Proteomes" id="UP000078046"/>
    </source>
</evidence>
<keyword evidence="6" id="KW-1185">Reference proteome</keyword>
<dbReference type="Proteomes" id="UP000078046">
    <property type="component" value="Unassembled WGS sequence"/>
</dbReference>
<keyword evidence="2" id="KW-1133">Transmembrane helix</keyword>
<dbReference type="PANTHER" id="PTHR45871">
    <property type="entry name" value="N-ACETYLGLUCOSAMINYL-PHOSPHATIDYLINOSITOL BIOSYNTHETIC PROTEIN"/>
    <property type="match status" value="1"/>
</dbReference>
<evidence type="ECO:0000259" key="3">
    <source>
        <dbReference type="Pfam" id="PF00534"/>
    </source>
</evidence>
<dbReference type="OrthoDB" id="734129at2759"/>
<evidence type="ECO:0000256" key="1">
    <source>
        <dbReference type="ARBA" id="ARBA00022676"/>
    </source>
</evidence>
<comment type="caution">
    <text evidence="5">The sequence shown here is derived from an EMBL/GenBank/DDBJ whole genome shotgun (WGS) entry which is preliminary data.</text>
</comment>
<keyword evidence="1" id="KW-0808">Transferase</keyword>
<keyword evidence="2" id="KW-0812">Transmembrane</keyword>
<name>A0A177AWW9_9BILA</name>
<reference evidence="5 6" key="1">
    <citation type="submission" date="2016-04" db="EMBL/GenBank/DDBJ databases">
        <title>The genome of Intoshia linei affirms orthonectids as highly simplified spiralians.</title>
        <authorList>
            <person name="Mikhailov K.V."/>
            <person name="Slusarev G.S."/>
            <person name="Nikitin M.A."/>
            <person name="Logacheva M.D."/>
            <person name="Penin A."/>
            <person name="Aleoshin V."/>
            <person name="Panchin Y.V."/>
        </authorList>
    </citation>
    <scope>NUCLEOTIDE SEQUENCE [LARGE SCALE GENOMIC DNA]</scope>
    <source>
        <strain evidence="5">Intl2013</strain>
        <tissue evidence="5">Whole animal</tissue>
    </source>
</reference>
<dbReference type="EMBL" id="LWCA01000918">
    <property type="protein sequence ID" value="OAF66489.1"/>
    <property type="molecule type" value="Genomic_DNA"/>
</dbReference>
<proteinExistence type="predicted"/>
<dbReference type="Pfam" id="PF00534">
    <property type="entry name" value="Glycos_transf_1"/>
    <property type="match status" value="1"/>
</dbReference>
<feature type="domain" description="PIGA GPI anchor biosynthesis" evidence="4">
    <location>
        <begin position="47"/>
        <end position="127"/>
    </location>
</feature>
<gene>
    <name evidence="5" type="ORF">A3Q56_05778</name>
</gene>
<evidence type="ECO:0000256" key="2">
    <source>
        <dbReference type="SAM" id="Phobius"/>
    </source>
</evidence>
<protein>
    <submittedName>
        <fullName evidence="5">GlcNAc-PI synthesis protein</fullName>
    </submittedName>
</protein>
<evidence type="ECO:0000313" key="5">
    <source>
        <dbReference type="EMBL" id="OAF66489.1"/>
    </source>
</evidence>
<dbReference type="Gene3D" id="3.40.50.2000">
    <property type="entry name" value="Glycogen Phosphorylase B"/>
    <property type="match status" value="2"/>
</dbReference>
<keyword evidence="2" id="KW-0472">Membrane</keyword>
<dbReference type="SUPFAM" id="SSF53756">
    <property type="entry name" value="UDP-Glycosyltransferase/glycogen phosphorylase"/>
    <property type="match status" value="1"/>
</dbReference>
<accession>A0A177AWW9</accession>
<feature type="domain" description="Glycosyl transferase family 1" evidence="3">
    <location>
        <begin position="205"/>
        <end position="333"/>
    </location>
</feature>
<keyword evidence="1" id="KW-0328">Glycosyltransferase</keyword>
<sequence length="460" mass="53539">MGKRYNIAMFTDSFYPKMGGIEVHIFSLAQCLLKLKHKVIVITRQLEKCYGVRYMEGGLKVYYIPTLTVFPDFFSSFPLIRYILIQEKINIIHAHSEMYHIGMEAVAYGNLMKIHTIITLHSLFGLSTEKTILFNYFFSAIHRSYCHYICVSNSTKINFLMRYQKVEINDEPGKYTNISVIPNAICTNLFKPLKCVFDKTDYSTKMSKPLIYKKMITIVIVTRLEYRKGIMLIPGILKRLFHKYSNVNVIIGGSGSKRIYLEEFREKFDLHDKINILGGIRNEFVRDVLVKGDIFLNTSLTESFCIAILEAAACGLYVVSTNVGGIPEVAQNLNKDMIKLTEPSVCSLTESLFEAIDFIRTTPTNILSKLKKEQYLSIKSIYNWNWVAEETCKIYQKISLRKHRDKRYILRGVYQHVHHPINLLFIVYSFVMWLWFIVLQFLFPMDKIESCDIDDSNYEI</sequence>
<evidence type="ECO:0000259" key="4">
    <source>
        <dbReference type="Pfam" id="PF08288"/>
    </source>
</evidence>
<organism evidence="5 6">
    <name type="scientific">Intoshia linei</name>
    <dbReference type="NCBI Taxonomy" id="1819745"/>
    <lineage>
        <taxon>Eukaryota</taxon>
        <taxon>Metazoa</taxon>
        <taxon>Spiralia</taxon>
        <taxon>Lophotrochozoa</taxon>
        <taxon>Mesozoa</taxon>
        <taxon>Orthonectida</taxon>
        <taxon>Rhopaluridae</taxon>
        <taxon>Intoshia</taxon>
    </lineage>
</organism>
<dbReference type="Pfam" id="PF08288">
    <property type="entry name" value="PIGA"/>
    <property type="match status" value="1"/>
</dbReference>
<dbReference type="InterPro" id="IPR013234">
    <property type="entry name" value="PIGA_GPI_anchor_biosynthesis"/>
</dbReference>
<dbReference type="GO" id="GO:0017176">
    <property type="term" value="F:phosphatidylinositol N-acetylglucosaminyltransferase activity"/>
    <property type="evidence" value="ECO:0007669"/>
    <property type="project" value="TreeGrafter"/>
</dbReference>